<proteinExistence type="predicted"/>
<evidence type="ECO:0000313" key="2">
    <source>
        <dbReference type="Proteomes" id="UP000051634"/>
    </source>
</evidence>
<name>A0A0T5YUM7_9GAMM</name>
<reference evidence="1 2" key="1">
    <citation type="submission" date="2015-11" db="EMBL/GenBank/DDBJ databases">
        <title>The genome of Candidatus Endoriftia persephone in Ridgeia piscesae and population structure of the North Eastern Pacific vestimentiferan symbionts.</title>
        <authorList>
            <person name="Perez M."/>
            <person name="Juniper K.S."/>
        </authorList>
    </citation>
    <scope>NUCLEOTIDE SEQUENCE [LARGE SCALE GENOMIC DNA]</scope>
    <source>
        <strain evidence="1">Ind11</strain>
    </source>
</reference>
<dbReference type="EMBL" id="LDXT01000092">
    <property type="protein sequence ID" value="KRT54331.1"/>
    <property type="molecule type" value="Genomic_DNA"/>
</dbReference>
<keyword evidence="2" id="KW-1185">Reference proteome</keyword>
<gene>
    <name evidence="1" type="ORF">Ga0074115_10492</name>
</gene>
<organism evidence="1 2">
    <name type="scientific">endosymbiont of Ridgeia piscesae</name>
    <dbReference type="NCBI Taxonomy" id="54398"/>
    <lineage>
        <taxon>Bacteria</taxon>
        <taxon>Pseudomonadati</taxon>
        <taxon>Pseudomonadota</taxon>
        <taxon>Gammaproteobacteria</taxon>
        <taxon>sulfur-oxidizing symbionts</taxon>
    </lineage>
</organism>
<accession>A0A0T5YUM7</accession>
<dbReference type="Proteomes" id="UP000051634">
    <property type="component" value="Unassembled WGS sequence"/>
</dbReference>
<evidence type="ECO:0000313" key="1">
    <source>
        <dbReference type="EMBL" id="KRT54331.1"/>
    </source>
</evidence>
<comment type="caution">
    <text evidence="1">The sequence shown here is derived from an EMBL/GenBank/DDBJ whole genome shotgun (WGS) entry which is preliminary data.</text>
</comment>
<dbReference type="AlphaFoldDB" id="A0A0T5YUM7"/>
<sequence>MFLEPSPAPYTDVQMPRLQDAMKHSIPFGYTTAWMRPKGSALGVQEVERCLEPKSRAMHGAIAEVKIAFLRSNLNS</sequence>
<protein>
    <submittedName>
        <fullName evidence="1">Uncharacterized protein</fullName>
    </submittedName>
</protein>